<dbReference type="InterPro" id="IPR006805">
    <property type="entry name" value="Anth_synth_I_N"/>
</dbReference>
<evidence type="ECO:0000259" key="9">
    <source>
        <dbReference type="Pfam" id="PF00425"/>
    </source>
</evidence>
<dbReference type="OrthoDB" id="9803598at2"/>
<protein>
    <recommendedName>
        <fullName evidence="3">Anthranilate synthase component 1</fullName>
    </recommendedName>
</protein>
<evidence type="ECO:0000256" key="2">
    <source>
        <dbReference type="ARBA" id="ARBA00011575"/>
    </source>
</evidence>
<evidence type="ECO:0000256" key="1">
    <source>
        <dbReference type="ARBA" id="ARBA00001946"/>
    </source>
</evidence>
<reference evidence="11 12" key="1">
    <citation type="submission" date="2017-12" db="EMBL/GenBank/DDBJ databases">
        <title>Taxonomic description and draft genome of Pradoshia cofamensis Gen. nov., sp. nov., a thermotolerant bacillale isolated from anterior gut of earthworm Eisenia fetida.</title>
        <authorList>
            <person name="Saha T."/>
            <person name="Chakraborty R."/>
        </authorList>
    </citation>
    <scope>NUCLEOTIDE SEQUENCE [LARGE SCALE GENOMIC DNA]</scope>
    <source>
        <strain evidence="11 12">EAG3</strain>
    </source>
</reference>
<accession>A0A2S7N4P4</accession>
<dbReference type="InterPro" id="IPR019999">
    <property type="entry name" value="Anth_synth_I-like"/>
</dbReference>
<comment type="function">
    <text evidence="7">Part of a heterotetrameric complex that catalyzes the two-step biosynthesis of anthranilate, an intermediate in the biosynthesis of L-tryptophan. In the first step, the glutamine-binding beta subunit (TrpG) of anthranilate synthase (AS) provides the glutamine amidotransferase activity which generates ammonia as a substrate that, along with chorismate, is used in the second step, catalyzed by the large alpha subunit of AS (TrpE) to produce anthranilate. In the absence of TrpG, TrpE can synthesize anthranilate directly from chorismate and high concentrations of ammonia.</text>
</comment>
<feature type="domain" description="Anthranilate synthase component I N-terminal" evidence="10">
    <location>
        <begin position="38"/>
        <end position="138"/>
    </location>
</feature>
<organism evidence="11 12">
    <name type="scientific">Pradoshia eiseniae</name>
    <dbReference type="NCBI Taxonomy" id="2064768"/>
    <lineage>
        <taxon>Bacteria</taxon>
        <taxon>Bacillati</taxon>
        <taxon>Bacillota</taxon>
        <taxon>Bacilli</taxon>
        <taxon>Bacillales</taxon>
        <taxon>Bacillaceae</taxon>
        <taxon>Pradoshia</taxon>
    </lineage>
</organism>
<comment type="catalytic activity">
    <reaction evidence="8">
        <text>chorismate + L-glutamine = anthranilate + pyruvate + L-glutamate + H(+)</text>
        <dbReference type="Rhea" id="RHEA:21732"/>
        <dbReference type="ChEBI" id="CHEBI:15361"/>
        <dbReference type="ChEBI" id="CHEBI:15378"/>
        <dbReference type="ChEBI" id="CHEBI:16567"/>
        <dbReference type="ChEBI" id="CHEBI:29748"/>
        <dbReference type="ChEBI" id="CHEBI:29985"/>
        <dbReference type="ChEBI" id="CHEBI:58359"/>
        <dbReference type="EC" id="4.1.3.27"/>
    </reaction>
</comment>
<proteinExistence type="predicted"/>
<dbReference type="GO" id="GO:0046872">
    <property type="term" value="F:metal ion binding"/>
    <property type="evidence" value="ECO:0007669"/>
    <property type="project" value="UniProtKB-KW"/>
</dbReference>
<dbReference type="GO" id="GO:0000162">
    <property type="term" value="P:L-tryptophan biosynthetic process"/>
    <property type="evidence" value="ECO:0007669"/>
    <property type="project" value="TreeGrafter"/>
</dbReference>
<name>A0A2S7N4P4_9BACI</name>
<keyword evidence="4" id="KW-0479">Metal-binding</keyword>
<comment type="subunit">
    <text evidence="2">Heterotetramer consisting of two non-identical subunits: a beta subunit (TrpG) and a large alpha subunit (TrpE).</text>
</comment>
<comment type="cofactor">
    <cofactor evidence="1">
        <name>Mg(2+)</name>
        <dbReference type="ChEBI" id="CHEBI:18420"/>
    </cofactor>
</comment>
<dbReference type="SUPFAM" id="SSF56322">
    <property type="entry name" value="ADC synthase"/>
    <property type="match status" value="1"/>
</dbReference>
<comment type="caution">
    <text evidence="11">The sequence shown here is derived from an EMBL/GenBank/DDBJ whole genome shotgun (WGS) entry which is preliminary data.</text>
</comment>
<evidence type="ECO:0000313" key="12">
    <source>
        <dbReference type="Proteomes" id="UP000239663"/>
    </source>
</evidence>
<evidence type="ECO:0000256" key="6">
    <source>
        <dbReference type="ARBA" id="ARBA00023239"/>
    </source>
</evidence>
<keyword evidence="5" id="KW-0460">Magnesium</keyword>
<gene>
    <name evidence="11" type="ORF">CYL18_03975</name>
</gene>
<evidence type="ECO:0000256" key="8">
    <source>
        <dbReference type="ARBA" id="ARBA00047683"/>
    </source>
</evidence>
<dbReference type="InterPro" id="IPR005801">
    <property type="entry name" value="ADC_synthase"/>
</dbReference>
<dbReference type="Gene3D" id="3.60.120.10">
    <property type="entry name" value="Anthranilate synthase"/>
    <property type="match status" value="1"/>
</dbReference>
<dbReference type="PANTHER" id="PTHR11236">
    <property type="entry name" value="AMINOBENZOATE/ANTHRANILATE SYNTHASE"/>
    <property type="match status" value="1"/>
</dbReference>
<keyword evidence="12" id="KW-1185">Reference proteome</keyword>
<feature type="domain" description="Chorismate-utilising enzyme C-terminal" evidence="9">
    <location>
        <begin position="193"/>
        <end position="446"/>
    </location>
</feature>
<keyword evidence="6" id="KW-0456">Lyase</keyword>
<dbReference type="AlphaFoldDB" id="A0A2S7N4P4"/>
<evidence type="ECO:0000256" key="7">
    <source>
        <dbReference type="ARBA" id="ARBA00025634"/>
    </source>
</evidence>
<dbReference type="Pfam" id="PF04715">
    <property type="entry name" value="Anth_synt_I_N"/>
    <property type="match status" value="1"/>
</dbReference>
<evidence type="ECO:0000259" key="10">
    <source>
        <dbReference type="Pfam" id="PF04715"/>
    </source>
</evidence>
<evidence type="ECO:0000256" key="5">
    <source>
        <dbReference type="ARBA" id="ARBA00022842"/>
    </source>
</evidence>
<dbReference type="PANTHER" id="PTHR11236:SF48">
    <property type="entry name" value="ISOCHORISMATE SYNTHASE MENF"/>
    <property type="match status" value="1"/>
</dbReference>
<evidence type="ECO:0000313" key="11">
    <source>
        <dbReference type="EMBL" id="PQD97041.1"/>
    </source>
</evidence>
<evidence type="ECO:0000256" key="4">
    <source>
        <dbReference type="ARBA" id="ARBA00022723"/>
    </source>
</evidence>
<dbReference type="Proteomes" id="UP000239663">
    <property type="component" value="Unassembled WGS sequence"/>
</dbReference>
<dbReference type="InterPro" id="IPR015890">
    <property type="entry name" value="Chorismate_C"/>
</dbReference>
<dbReference type="GO" id="GO:0004049">
    <property type="term" value="F:anthranilate synthase activity"/>
    <property type="evidence" value="ECO:0007669"/>
    <property type="project" value="UniProtKB-EC"/>
</dbReference>
<dbReference type="Pfam" id="PF00425">
    <property type="entry name" value="Chorismate_bind"/>
    <property type="match status" value="1"/>
</dbReference>
<evidence type="ECO:0000256" key="3">
    <source>
        <dbReference type="ARBA" id="ARBA00020653"/>
    </source>
</evidence>
<dbReference type="PRINTS" id="PR00095">
    <property type="entry name" value="ANTSNTHASEI"/>
</dbReference>
<dbReference type="EMBL" id="PKOZ01000001">
    <property type="protein sequence ID" value="PQD97041.1"/>
    <property type="molecule type" value="Genomic_DNA"/>
</dbReference>
<dbReference type="RefSeq" id="WP_104848136.1">
    <property type="nucleotide sequence ID" value="NZ_PKOZ01000001.1"/>
</dbReference>
<sequence>MKERHVFRRTISGEERARAAELEKMKGIAILDFPSLQHGRVRILALNVHAELSQKNGIMTVKSRGRVETVTEDAQKHLQHWIDGHAESESCLPFSGGAIGYIGYSYSFQFENLNVPELDLLDMNDLHLLFHSDYFIFSGAKGEECEQVHVHYGSPIQANEAEKRMASVLDQASFSRRAEPSYSIGLLSSNFTKASFMEAVDSIKSHIRAGDIFQAVLSQRWSGEFKGDSLTYFLKIKAQHPSSFSFYLPFENYEVLGCSPERLLAVDQGIVHSNPIAGTRRRGSTNREDEQLIRDLLSDEKEKAEHLMLVDLARNDLGKICRKESILLNRFMEIEKYKNVIHLVSEITGTLAEDIHPADAVKACLPAGTVSGAPKIRAMELISTYEQEKRGVYGGGVGYFSFEGNSDLALAIRMAVVKDGMIHQQAGAGIVHDSIPENEWHETLHKAGVKEAGLNDFTYR</sequence>